<dbReference type="RefSeq" id="WP_045043100.1">
    <property type="nucleotide sequence ID" value="NZ_JAUZMV010000004.1"/>
</dbReference>
<dbReference type="Proteomes" id="UP000240728">
    <property type="component" value="Unassembled WGS sequence"/>
</dbReference>
<accession>A0AAX0YTP9</accession>
<name>A0AAX0YTP9_9GAMM</name>
<reference evidence="2 3" key="1">
    <citation type="submission" date="2018-01" db="EMBL/GenBank/DDBJ databases">
        <title>Whole genome sequencing of Histamine producing bacteria.</title>
        <authorList>
            <person name="Butler K."/>
        </authorList>
    </citation>
    <scope>NUCLEOTIDE SEQUENCE [LARGE SCALE GENOMIC DNA]</scope>
    <source>
        <strain evidence="2 3">A1-4</strain>
    </source>
</reference>
<organism evidence="2 3">
    <name type="scientific">Photobacterium kishitanii</name>
    <dbReference type="NCBI Taxonomy" id="318456"/>
    <lineage>
        <taxon>Bacteria</taxon>
        <taxon>Pseudomonadati</taxon>
        <taxon>Pseudomonadota</taxon>
        <taxon>Gammaproteobacteria</taxon>
        <taxon>Vibrionales</taxon>
        <taxon>Vibrionaceae</taxon>
        <taxon>Photobacterium</taxon>
    </lineage>
</organism>
<evidence type="ECO:0000313" key="3">
    <source>
        <dbReference type="Proteomes" id="UP000240728"/>
    </source>
</evidence>
<proteinExistence type="predicted"/>
<protein>
    <submittedName>
        <fullName evidence="2">Uncharacterized protein</fullName>
    </submittedName>
</protein>
<comment type="caution">
    <text evidence="2">The sequence shown here is derived from an EMBL/GenBank/DDBJ whole genome shotgun (WGS) entry which is preliminary data.</text>
</comment>
<keyword evidence="3" id="KW-1185">Reference proteome</keyword>
<feature type="transmembrane region" description="Helical" evidence="1">
    <location>
        <begin position="18"/>
        <end position="37"/>
    </location>
</feature>
<keyword evidence="1" id="KW-1133">Transmembrane helix</keyword>
<evidence type="ECO:0000256" key="1">
    <source>
        <dbReference type="SAM" id="Phobius"/>
    </source>
</evidence>
<dbReference type="AlphaFoldDB" id="A0AAX0YTP9"/>
<evidence type="ECO:0000313" key="2">
    <source>
        <dbReference type="EMBL" id="PSX44091.1"/>
    </source>
</evidence>
<sequence length="119" mass="13662">MIDSYYENYEIATPQQPLIPTVCSVYIISGLVSHVIIRDKEENKGAKVSAVLDEIVSNLIADNICTERCKYYFQQQLSTIILNKRIRFNNNFSEQQFDSINEFEAELLSKAAYEIKTLG</sequence>
<dbReference type="EMBL" id="PYOZ01000010">
    <property type="protein sequence ID" value="PSX44091.1"/>
    <property type="molecule type" value="Genomic_DNA"/>
</dbReference>
<keyword evidence="1" id="KW-0812">Transmembrane</keyword>
<gene>
    <name evidence="2" type="ORF">C0W53_15805</name>
</gene>
<keyword evidence="1" id="KW-0472">Membrane</keyword>